<proteinExistence type="predicted"/>
<evidence type="ECO:0000313" key="1">
    <source>
        <dbReference type="EMBL" id="RVW85018.1"/>
    </source>
</evidence>
<dbReference type="EMBL" id="QGNW01000208">
    <property type="protein sequence ID" value="RVW85018.1"/>
    <property type="molecule type" value="Genomic_DNA"/>
</dbReference>
<reference evidence="1 2" key="1">
    <citation type="journal article" date="2018" name="PLoS Genet.">
        <title>Population sequencing reveals clonal diversity and ancestral inbreeding in the grapevine cultivar Chardonnay.</title>
        <authorList>
            <person name="Roach M.J."/>
            <person name="Johnson D.L."/>
            <person name="Bohlmann J."/>
            <person name="van Vuuren H.J."/>
            <person name="Jones S.J."/>
            <person name="Pretorius I.S."/>
            <person name="Schmidt S.A."/>
            <person name="Borneman A.R."/>
        </authorList>
    </citation>
    <scope>NUCLEOTIDE SEQUENCE [LARGE SCALE GENOMIC DNA]</scope>
    <source>
        <strain evidence="2">cv. Chardonnay</strain>
        <tissue evidence="1">Leaf</tissue>
    </source>
</reference>
<organism evidence="1 2">
    <name type="scientific">Vitis vinifera</name>
    <name type="common">Grape</name>
    <dbReference type="NCBI Taxonomy" id="29760"/>
    <lineage>
        <taxon>Eukaryota</taxon>
        <taxon>Viridiplantae</taxon>
        <taxon>Streptophyta</taxon>
        <taxon>Embryophyta</taxon>
        <taxon>Tracheophyta</taxon>
        <taxon>Spermatophyta</taxon>
        <taxon>Magnoliopsida</taxon>
        <taxon>eudicotyledons</taxon>
        <taxon>Gunneridae</taxon>
        <taxon>Pentapetalae</taxon>
        <taxon>rosids</taxon>
        <taxon>Vitales</taxon>
        <taxon>Vitaceae</taxon>
        <taxon>Viteae</taxon>
        <taxon>Vitis</taxon>
    </lineage>
</organism>
<gene>
    <name evidence="1" type="ORF">CK203_037688</name>
</gene>
<protein>
    <submittedName>
        <fullName evidence="1">Uncharacterized protein</fullName>
    </submittedName>
</protein>
<dbReference type="AlphaFoldDB" id="A0A438HKM7"/>
<evidence type="ECO:0000313" key="2">
    <source>
        <dbReference type="Proteomes" id="UP000288805"/>
    </source>
</evidence>
<accession>A0A438HKM7</accession>
<dbReference type="Proteomes" id="UP000288805">
    <property type="component" value="Unassembled WGS sequence"/>
</dbReference>
<name>A0A438HKM7_VITVI</name>
<sequence length="136" mass="15691">MWSELISILKANREKNEAIPVRRVTIVEDVDSMLLCRVGKLPTSHLGLPLGASFKSSRVWDVVKERFRKHQQCERGNTFPSMRGLLWKFGEEEGGWCSRGVRGGYGVGVWKVIRNEWESIRSRSRFIVGNVRKVKF</sequence>
<comment type="caution">
    <text evidence="1">The sequence shown here is derived from an EMBL/GenBank/DDBJ whole genome shotgun (WGS) entry which is preliminary data.</text>
</comment>